<keyword evidence="6" id="KW-1185">Reference proteome</keyword>
<sequence length="1007" mass="99325">MNKTYALVWNNGQGIWQVAGERARRRGKASTRTARMLAVACVAGGAMSAAHALPVGENVVSGSADILRYDNGRQMSINQHGDKLLTEWSSFNVDAGQRVTFNQPSASSIALNRVTGQQGSAIHGSIDANGRVFLVNPNGILFGSGAKVNVGGLVASTLDIGNADFAAGHYRFSGASPSIVQNSGNLVASEGGAIALLGAQVMNRGVVQAQMGTVGLAAGSAVTLNFDGRKLLSLQVDKRAVNALASNERLLKADGGQVLMSARTADTLLQTVVNNQGAIEARTLRNSAGRIALDGYDAGTVNVAGTLNASASTPGNGGTIDTRGADMKVALGATVDTRATNGRGGVWRIASSDVSVTTGASRPGTIVADTLSRNLGMTDIQLVAEQGKLSVDGPVTWATGNQLTLTSRQGDVAVNGALQATGANAGVTIDAAQGARIAAPVSLTGVNARFRLDYGSTYSLGNGASVTLSGAGVAFESNGFLYTVIQNLAQLQAMNANLGGLYVLGNDLVGSYYNTAFTTIGADTPFHGVFDGLGHSVSKLSITSGSPYAGLFGLNMGRIANLIMKSSNVGAAAGPGPVAIGAVAGENRGEIANVVVSDNTVVRAGASRSNVLGGVVGINRGSVAQSSFAGRVEGNGMTYAAGGLVGEHAAAAGRADEATISDSTANAVVSGGASNAASLGGLVGVNRGGTIRNGTSLGSTSAAGLSGVNVGGLVGTNLAGGVVQGKASGNTTGGTGGTAGGLVGYNAGAIADSMATGVVDGRSAQAIGGFVGMNQGSVVGSRALGAVTSASSGATGGFVGINQGRDAWIAHAEAHGTVAGGQGNVGGFVGSHLNGTIEHSVARGKTTGGNYSKTGGFAGYNESILTNNDASGDVIGGTYASVGGFAGTNATSGVIAVALATGNVLGNTSSVVGGLVGDNLGEISNSASSGTVSGGCQATLGGLVGLNAGLVQISTASGRVNNSTNASWRQVYGGLVGVNRGTFRWSDAVGAAAQQQIAGINLGVIEK</sequence>
<dbReference type="EMBL" id="CABVQD010000002">
    <property type="protein sequence ID" value="VWB25812.1"/>
    <property type="molecule type" value="Genomic_DNA"/>
</dbReference>
<dbReference type="Gene3D" id="2.160.20.110">
    <property type="match status" value="3"/>
</dbReference>
<dbReference type="SUPFAM" id="SSF51126">
    <property type="entry name" value="Pectin lyase-like"/>
    <property type="match status" value="1"/>
</dbReference>
<evidence type="ECO:0000256" key="3">
    <source>
        <dbReference type="ARBA" id="ARBA00022729"/>
    </source>
</evidence>
<proteinExistence type="predicted"/>
<name>A0A6J5CXB0_9BURK</name>
<dbReference type="InterPro" id="IPR012334">
    <property type="entry name" value="Pectin_lyas_fold"/>
</dbReference>
<gene>
    <name evidence="5" type="ORF">BPA30113_00929</name>
</gene>
<dbReference type="AlphaFoldDB" id="A0A6J5CXB0"/>
<dbReference type="Pfam" id="PF13018">
    <property type="entry name" value="ESPR"/>
    <property type="match status" value="1"/>
</dbReference>
<evidence type="ECO:0000313" key="6">
    <source>
        <dbReference type="Proteomes" id="UP000494330"/>
    </source>
</evidence>
<evidence type="ECO:0000259" key="4">
    <source>
        <dbReference type="SMART" id="SM00912"/>
    </source>
</evidence>
<evidence type="ECO:0000313" key="5">
    <source>
        <dbReference type="EMBL" id="VWB25812.1"/>
    </source>
</evidence>
<organism evidence="5 6">
    <name type="scientific">Burkholderia paludis</name>
    <dbReference type="NCBI Taxonomy" id="1506587"/>
    <lineage>
        <taxon>Bacteria</taxon>
        <taxon>Pseudomonadati</taxon>
        <taxon>Pseudomonadota</taxon>
        <taxon>Betaproteobacteria</taxon>
        <taxon>Burkholderiales</taxon>
        <taxon>Burkholderiaceae</taxon>
        <taxon>Burkholderia</taxon>
        <taxon>Burkholderia cepacia complex</taxon>
    </lineage>
</organism>
<dbReference type="Gene3D" id="2.160.20.10">
    <property type="entry name" value="Single-stranded right-handed beta-helix, Pectin lyase-like"/>
    <property type="match status" value="1"/>
</dbReference>
<dbReference type="PANTHER" id="PTHR12338">
    <property type="entry name" value="AUTOTRANSPORTER"/>
    <property type="match status" value="1"/>
</dbReference>
<dbReference type="Pfam" id="PF05860">
    <property type="entry name" value="TPS"/>
    <property type="match status" value="1"/>
</dbReference>
<dbReference type="SMART" id="SM00912">
    <property type="entry name" value="Haemagg_act"/>
    <property type="match status" value="1"/>
</dbReference>
<dbReference type="RefSeq" id="WP_034198258.1">
    <property type="nucleotide sequence ID" value="NZ_CABVQD010000002.1"/>
</dbReference>
<dbReference type="InterPro" id="IPR024973">
    <property type="entry name" value="ESPR"/>
</dbReference>
<dbReference type="InterPro" id="IPR050909">
    <property type="entry name" value="Bact_Autotransporter_VF"/>
</dbReference>
<dbReference type="PANTHER" id="PTHR12338:SF8">
    <property type="entry name" value="HEME_HEMOPEXIN-BINDING PROTEIN"/>
    <property type="match status" value="1"/>
</dbReference>
<feature type="domain" description="Filamentous haemagglutinin FhaB/tRNA nuclease CdiA-like TPS" evidence="4">
    <location>
        <begin position="50"/>
        <end position="164"/>
    </location>
</feature>
<protein>
    <submittedName>
        <fullName evidence="5">Filamentous hemagglutinin</fullName>
    </submittedName>
</protein>
<dbReference type="Proteomes" id="UP000494330">
    <property type="component" value="Unassembled WGS sequence"/>
</dbReference>
<keyword evidence="3" id="KW-0732">Signal</keyword>
<dbReference type="InterPro" id="IPR011050">
    <property type="entry name" value="Pectin_lyase_fold/virulence"/>
</dbReference>
<evidence type="ECO:0000256" key="2">
    <source>
        <dbReference type="ARBA" id="ARBA00022525"/>
    </source>
</evidence>
<evidence type="ECO:0000256" key="1">
    <source>
        <dbReference type="ARBA" id="ARBA00004613"/>
    </source>
</evidence>
<comment type="subcellular location">
    <subcellularLocation>
        <location evidence="1">Secreted</location>
    </subcellularLocation>
</comment>
<dbReference type="InterPro" id="IPR008638">
    <property type="entry name" value="FhaB/CdiA-like_TPS"/>
</dbReference>
<dbReference type="GO" id="GO:0005576">
    <property type="term" value="C:extracellular region"/>
    <property type="evidence" value="ECO:0007669"/>
    <property type="project" value="UniProtKB-SubCell"/>
</dbReference>
<reference evidence="5 6" key="1">
    <citation type="submission" date="2019-09" db="EMBL/GenBank/DDBJ databases">
        <authorList>
            <person name="Depoorter E."/>
        </authorList>
    </citation>
    <scope>NUCLEOTIDE SEQUENCE [LARGE SCALE GENOMIC DNA]</scope>
    <source>
        <strain evidence="5">LMG 30113</strain>
    </source>
</reference>
<keyword evidence="2" id="KW-0964">Secreted</keyword>
<dbReference type="NCBIfam" id="TIGR01901">
    <property type="entry name" value="adhes_NPXG"/>
    <property type="match status" value="1"/>
</dbReference>
<accession>A0A6J5CXB0</accession>